<organism evidence="1 2">
    <name type="scientific">Arachnia propionica</name>
    <dbReference type="NCBI Taxonomy" id="1750"/>
    <lineage>
        <taxon>Bacteria</taxon>
        <taxon>Bacillati</taxon>
        <taxon>Actinomycetota</taxon>
        <taxon>Actinomycetes</taxon>
        <taxon>Propionibacteriales</taxon>
        <taxon>Propionibacteriaceae</taxon>
        <taxon>Arachnia</taxon>
    </lineage>
</organism>
<name>A0A3P1WWK9_9ACTN</name>
<dbReference type="Pfam" id="PF13830">
    <property type="entry name" value="DUF4192"/>
    <property type="match status" value="1"/>
</dbReference>
<evidence type="ECO:0000313" key="1">
    <source>
        <dbReference type="EMBL" id="RRD50426.1"/>
    </source>
</evidence>
<dbReference type="RefSeq" id="WP_125227284.1">
    <property type="nucleotide sequence ID" value="NZ_RQYT01000006.1"/>
</dbReference>
<evidence type="ECO:0000313" key="2">
    <source>
        <dbReference type="Proteomes" id="UP000280935"/>
    </source>
</evidence>
<sequence length="301" mass="32684">MRTQPRIRTRSHRELLNVPGVCLGFHPRESCVVLGVAGNTVEFCARVDLTGLRADSAAFMAQIGCAIGRAGVDSLALLAYTNIPEAHEEPLRELLEEWQPWFVVALVADENRYWDLLGGPLRDQSPRRWDARSSSVMASAVYQGVSVAADRDAAVAMVRSTLDPLEAELLTEQARAHIVTLDTAGRIQLLDALLGSAEPLLPIEGAELALLLREPALAGEALDHVLVRRPGRVVDRLAEARRAVSEAEADDVLAVLGLACWADGRGPQLAECLRQLDTRAPQHPLLPWLAELHRTAAPPPA</sequence>
<comment type="caution">
    <text evidence="1">The sequence shown here is derived from an EMBL/GenBank/DDBJ whole genome shotgun (WGS) entry which is preliminary data.</text>
</comment>
<dbReference type="AlphaFoldDB" id="A0A3P1WWK9"/>
<proteinExistence type="predicted"/>
<protein>
    <submittedName>
        <fullName evidence="1">DUF4192 family protein</fullName>
    </submittedName>
</protein>
<dbReference type="Proteomes" id="UP000280935">
    <property type="component" value="Unassembled WGS sequence"/>
</dbReference>
<dbReference type="OrthoDB" id="3264463at2"/>
<reference evidence="1 2" key="1">
    <citation type="submission" date="2018-11" db="EMBL/GenBank/DDBJ databases">
        <title>Genomes From Bacteria Associated with the Canine Oral Cavity: a Test Case for Automated Genome-Based Taxonomic Assignment.</title>
        <authorList>
            <person name="Coil D.A."/>
            <person name="Jospin G."/>
            <person name="Darling A.E."/>
            <person name="Wallis C."/>
            <person name="Davis I.J."/>
            <person name="Harris S."/>
            <person name="Eisen J.A."/>
            <person name="Holcombe L.J."/>
            <person name="O'Flynn C."/>
        </authorList>
    </citation>
    <scope>NUCLEOTIDE SEQUENCE [LARGE SCALE GENOMIC DNA]</scope>
    <source>
        <strain evidence="1 2">OH2822_COT-296</strain>
    </source>
</reference>
<accession>A0A3P1WWK9</accession>
<dbReference type="EMBL" id="RQYT01000006">
    <property type="protein sequence ID" value="RRD50426.1"/>
    <property type="molecule type" value="Genomic_DNA"/>
</dbReference>
<dbReference type="InterPro" id="IPR025447">
    <property type="entry name" value="DUF4192"/>
</dbReference>
<gene>
    <name evidence="1" type="ORF">EII35_04550</name>
</gene>